<dbReference type="Pfam" id="PF07589">
    <property type="entry name" value="PEP-CTERM"/>
    <property type="match status" value="1"/>
</dbReference>
<sequence>MSRQCATLRQINQTISAKMKKTLLSAALSAACLFAVSQPVAAAPLLFDRGLPSLNLNNAAGAARSNVTWSASGTEFTGDDFSIGVTGEKYRIDTITVWGAQFDPLSLDVANIALYFGRAGSALSRVSEGAVSGNANSNPNITHSFVSYADGVTDTYEGWGGGVYGIAQTVFSNLNLVIDGGVTYYFGVDGDQYEWWSHASNAALSGTPQQGADGKYLIFDKSDLGAVQVVDSQGNGWDKSSDINVRVTGEAIPEPATLALASMALLGLAAARRRRG</sequence>
<name>I0HSN5_RUBGI</name>
<dbReference type="HOGENOM" id="CLU_1007910_0_0_4"/>
<feature type="signal peptide" evidence="1">
    <location>
        <begin position="1"/>
        <end position="42"/>
    </location>
</feature>
<dbReference type="EMBL" id="AP012320">
    <property type="protein sequence ID" value="BAL96022.1"/>
    <property type="molecule type" value="Genomic_DNA"/>
</dbReference>
<feature type="domain" description="Ice-binding protein C-terminal" evidence="2">
    <location>
        <begin position="251"/>
        <end position="274"/>
    </location>
</feature>
<gene>
    <name evidence="3" type="ordered locus">RGE_26830</name>
</gene>
<dbReference type="Proteomes" id="UP000007883">
    <property type="component" value="Chromosome"/>
</dbReference>
<evidence type="ECO:0000313" key="3">
    <source>
        <dbReference type="EMBL" id="BAL96022.1"/>
    </source>
</evidence>
<proteinExistence type="predicted"/>
<protein>
    <recommendedName>
        <fullName evidence="2">Ice-binding protein C-terminal domain-containing protein</fullName>
    </recommendedName>
</protein>
<evidence type="ECO:0000313" key="4">
    <source>
        <dbReference type="Proteomes" id="UP000007883"/>
    </source>
</evidence>
<dbReference type="AlphaFoldDB" id="I0HSN5"/>
<evidence type="ECO:0000256" key="1">
    <source>
        <dbReference type="SAM" id="SignalP"/>
    </source>
</evidence>
<dbReference type="InterPro" id="IPR013424">
    <property type="entry name" value="Ice-binding_C"/>
</dbReference>
<keyword evidence="1" id="KW-0732">Signal</keyword>
<organism evidence="3 4">
    <name type="scientific">Rubrivivax gelatinosus (strain NBRC 100245 / IL144)</name>
    <dbReference type="NCBI Taxonomy" id="983917"/>
    <lineage>
        <taxon>Bacteria</taxon>
        <taxon>Pseudomonadati</taxon>
        <taxon>Pseudomonadota</taxon>
        <taxon>Betaproteobacteria</taxon>
        <taxon>Burkholderiales</taxon>
        <taxon>Sphaerotilaceae</taxon>
        <taxon>Rubrivivax</taxon>
    </lineage>
</organism>
<dbReference type="KEGG" id="rge:RGE_26830"/>
<evidence type="ECO:0000259" key="2">
    <source>
        <dbReference type="Pfam" id="PF07589"/>
    </source>
</evidence>
<dbReference type="eggNOG" id="ENOG5032TZJ">
    <property type="taxonomic scope" value="Bacteria"/>
</dbReference>
<keyword evidence="4" id="KW-1185">Reference proteome</keyword>
<reference evidence="3 4" key="1">
    <citation type="journal article" date="2012" name="J. Bacteriol.">
        <title>Complete genome sequence of phototrophic betaproteobacterium Rubrivivax gelatinosus IL144.</title>
        <authorList>
            <person name="Nagashima S."/>
            <person name="Kamimura A."/>
            <person name="Shimizu T."/>
            <person name="Nakamura-isaki S."/>
            <person name="Aono E."/>
            <person name="Sakamoto K."/>
            <person name="Ichikawa N."/>
            <person name="Nakazawa H."/>
            <person name="Sekine M."/>
            <person name="Yamazaki S."/>
            <person name="Fujita N."/>
            <person name="Shimada K."/>
            <person name="Hanada S."/>
            <person name="Nagashima K.V.P."/>
        </authorList>
    </citation>
    <scope>NUCLEOTIDE SEQUENCE [LARGE SCALE GENOMIC DNA]</scope>
    <source>
        <strain evidence="4">NBRC 100245 / IL144</strain>
    </source>
</reference>
<dbReference type="PROSITE" id="PS51257">
    <property type="entry name" value="PROKAR_LIPOPROTEIN"/>
    <property type="match status" value="1"/>
</dbReference>
<feature type="chain" id="PRO_5003629216" description="Ice-binding protein C-terminal domain-containing protein" evidence="1">
    <location>
        <begin position="43"/>
        <end position="276"/>
    </location>
</feature>
<dbReference type="PATRIC" id="fig|983917.3.peg.2609"/>
<accession>I0HSN5</accession>